<dbReference type="EMBL" id="CP000246">
    <property type="protein sequence ID" value="ABG84813.1"/>
    <property type="molecule type" value="Genomic_DNA"/>
</dbReference>
<dbReference type="InterPro" id="IPR036314">
    <property type="entry name" value="SOD_C_sf"/>
</dbReference>
<dbReference type="Pfam" id="PF02777">
    <property type="entry name" value="Sod_Fe_C"/>
    <property type="match status" value="1"/>
</dbReference>
<comment type="function">
    <text evidence="6">Destroys radicals which are normally produced within the cells and which are toxic to biological systems.</text>
</comment>
<protein>
    <recommendedName>
        <fullName evidence="2 6">Superoxide dismutase</fullName>
        <ecNumber evidence="2 6">1.15.1.1</ecNumber>
    </recommendedName>
</protein>
<dbReference type="Gene3D" id="1.10.287.990">
    <property type="entry name" value="Fe,Mn superoxide dismutase (SOD) domain"/>
    <property type="match status" value="1"/>
</dbReference>
<comment type="catalytic activity">
    <reaction evidence="6">
        <text>2 superoxide + 2 H(+) = H2O2 + O2</text>
        <dbReference type="Rhea" id="RHEA:20696"/>
        <dbReference type="ChEBI" id="CHEBI:15378"/>
        <dbReference type="ChEBI" id="CHEBI:15379"/>
        <dbReference type="ChEBI" id="CHEBI:16240"/>
        <dbReference type="ChEBI" id="CHEBI:18421"/>
        <dbReference type="EC" id="1.15.1.1"/>
    </reaction>
</comment>
<dbReference type="PRINTS" id="PR01703">
    <property type="entry name" value="MNSODISMTASE"/>
</dbReference>
<dbReference type="SUPFAM" id="SSF46609">
    <property type="entry name" value="Fe,Mn superoxide dismutase (SOD), N-terminal domain"/>
    <property type="match status" value="1"/>
</dbReference>
<evidence type="ECO:0000256" key="3">
    <source>
        <dbReference type="ARBA" id="ARBA00022723"/>
    </source>
</evidence>
<dbReference type="SUPFAM" id="SSF54719">
    <property type="entry name" value="Fe,Mn superoxide dismutase (SOD), C-terminal domain"/>
    <property type="match status" value="1"/>
</dbReference>
<name>A0A0H2YVR5_CLOP1</name>
<dbReference type="RefSeq" id="WP_003467108.1">
    <property type="nucleotide sequence ID" value="NC_008261.1"/>
</dbReference>
<evidence type="ECO:0000256" key="4">
    <source>
        <dbReference type="ARBA" id="ARBA00023002"/>
    </source>
</evidence>
<comment type="similarity">
    <text evidence="1 6">Belongs to the iron/manganese superoxide dismutase family.</text>
</comment>
<dbReference type="GO" id="GO:0004784">
    <property type="term" value="F:superoxide dismutase activity"/>
    <property type="evidence" value="ECO:0007669"/>
    <property type="project" value="UniProtKB-EC"/>
</dbReference>
<feature type="binding site" evidence="5">
    <location>
        <position position="190"/>
    </location>
    <ligand>
        <name>Mn(2+)</name>
        <dbReference type="ChEBI" id="CHEBI:29035"/>
    </ligand>
</feature>
<reference evidence="9 10" key="1">
    <citation type="journal article" date="2006" name="Genome Res.">
        <title>Skewed genomic variability in strains of the toxigenic bacterial pathogen, Clostridium perfringens.</title>
        <authorList>
            <person name="Myers G.S."/>
            <person name="Rasko D.A."/>
            <person name="Cheung J.K."/>
            <person name="Ravel J."/>
            <person name="Seshadri R."/>
            <person name="Deboy R.T."/>
            <person name="Ren Q."/>
            <person name="Varga J."/>
            <person name="Awad M.M."/>
            <person name="Brinkac L.M."/>
            <person name="Daugherty S.C."/>
            <person name="Haft D.H."/>
            <person name="Dodson R.J."/>
            <person name="Madupu R."/>
            <person name="Nelson W.C."/>
            <person name="Rosovitz M.J."/>
            <person name="Sullivan S.A."/>
            <person name="Khouri H."/>
            <person name="Dimitrov G.I."/>
            <person name="Watkins K.L."/>
            <person name="Mulligan S."/>
            <person name="Benton J."/>
            <person name="Radune D."/>
            <person name="Fisher D.J."/>
            <person name="Atkins H.S."/>
            <person name="Hiscox T."/>
            <person name="Jost B.H."/>
            <person name="Billington S.J."/>
            <person name="Songer J.G."/>
            <person name="McClane B.A."/>
            <person name="Titball R.W."/>
            <person name="Rood J.I."/>
            <person name="Melville S.B."/>
            <person name="Paulsen I.T."/>
        </authorList>
    </citation>
    <scope>NUCLEOTIDE SEQUENCE [LARGE SCALE GENOMIC DNA]</scope>
    <source>
        <strain evidence="10">ATCC 13124 / DSM 756 / JCM 1290 / NCIMB 6125 / NCTC 8237 / S 107 / Type A</strain>
    </source>
</reference>
<dbReference type="PROSITE" id="PS00088">
    <property type="entry name" value="SOD_MN"/>
    <property type="match status" value="1"/>
</dbReference>
<evidence type="ECO:0000313" key="9">
    <source>
        <dbReference type="EMBL" id="ABG84813.1"/>
    </source>
</evidence>
<proteinExistence type="inferred from homology"/>
<evidence type="ECO:0000256" key="2">
    <source>
        <dbReference type="ARBA" id="ARBA00012682"/>
    </source>
</evidence>
<feature type="domain" description="Manganese/iron superoxide dismutase C-terminal" evidence="8">
    <location>
        <begin position="124"/>
        <end position="222"/>
    </location>
</feature>
<dbReference type="GO" id="GO:0046872">
    <property type="term" value="F:metal ion binding"/>
    <property type="evidence" value="ECO:0007669"/>
    <property type="project" value="UniProtKB-KW"/>
</dbReference>
<feature type="binding site" evidence="5">
    <location>
        <position position="194"/>
    </location>
    <ligand>
        <name>Mn(2+)</name>
        <dbReference type="ChEBI" id="CHEBI:29035"/>
    </ligand>
</feature>
<dbReference type="InterPro" id="IPR019831">
    <property type="entry name" value="Mn/Fe_SOD_N"/>
</dbReference>
<keyword evidence="4 6" id="KW-0560">Oxidoreductase</keyword>
<dbReference type="Pfam" id="PF00081">
    <property type="entry name" value="Sod_Fe_N"/>
    <property type="match status" value="1"/>
</dbReference>
<gene>
    <name evidence="9" type="primary">sodF</name>
    <name evidence="9" type="ordered locus">CPF_1446</name>
</gene>
<organism evidence="9 10">
    <name type="scientific">Clostridium perfringens (strain ATCC 13124 / DSM 756 / JCM 1290 / NCIMB 6125 / NCTC 8237 / Type A)</name>
    <dbReference type="NCBI Taxonomy" id="195103"/>
    <lineage>
        <taxon>Bacteria</taxon>
        <taxon>Bacillati</taxon>
        <taxon>Bacillota</taxon>
        <taxon>Clostridia</taxon>
        <taxon>Eubacteriales</taxon>
        <taxon>Clostridiaceae</taxon>
        <taxon>Clostridium</taxon>
    </lineage>
</organism>
<evidence type="ECO:0000259" key="7">
    <source>
        <dbReference type="Pfam" id="PF00081"/>
    </source>
</evidence>
<dbReference type="InterPro" id="IPR001189">
    <property type="entry name" value="Mn/Fe_SOD"/>
</dbReference>
<dbReference type="InterPro" id="IPR036324">
    <property type="entry name" value="Mn/Fe_SOD_N_sf"/>
</dbReference>
<dbReference type="PANTHER" id="PTHR43595">
    <property type="entry name" value="37S RIBOSOMAL PROTEIN S26, MITOCHONDRIAL"/>
    <property type="match status" value="1"/>
</dbReference>
<dbReference type="STRING" id="195103.CPF_1446"/>
<feature type="domain" description="Manganese/iron superoxide dismutase N-terminal" evidence="7">
    <location>
        <begin position="29"/>
        <end position="115"/>
    </location>
</feature>
<evidence type="ECO:0000313" key="10">
    <source>
        <dbReference type="Proteomes" id="UP000001823"/>
    </source>
</evidence>
<dbReference type="InterPro" id="IPR019833">
    <property type="entry name" value="Mn/Fe_SOD_BS"/>
</dbReference>
<dbReference type="InterPro" id="IPR019832">
    <property type="entry name" value="Mn/Fe_SOD_C"/>
</dbReference>
<evidence type="ECO:0000256" key="5">
    <source>
        <dbReference type="PIRSR" id="PIRSR000349-1"/>
    </source>
</evidence>
<dbReference type="Gene3D" id="3.55.40.20">
    <property type="entry name" value="Iron/manganese superoxide dismutase, C-terminal domain"/>
    <property type="match status" value="1"/>
</dbReference>
<accession>A0A0H2YVR5</accession>
<dbReference type="Proteomes" id="UP000001823">
    <property type="component" value="Chromosome"/>
</dbReference>
<evidence type="ECO:0000256" key="1">
    <source>
        <dbReference type="ARBA" id="ARBA00008714"/>
    </source>
</evidence>
<dbReference type="PANTHER" id="PTHR43595:SF2">
    <property type="entry name" value="SMALL RIBOSOMAL SUBUNIT PROTEIN MS42"/>
    <property type="match status" value="1"/>
</dbReference>
<dbReference type="HOGENOM" id="CLU_031625_0_1_9"/>
<evidence type="ECO:0000256" key="6">
    <source>
        <dbReference type="RuleBase" id="RU000414"/>
    </source>
</evidence>
<dbReference type="EC" id="1.15.1.1" evidence="2 6"/>
<sequence length="227" mass="26343">MKNNFLKHKKSPLMYPAYCGSSSTKGEGFKLKPLDYPYDALEPSIDAETVKIHHDKHQQAYVDKLNKALEKHPELYGKSLYDILSNLDDMPEDIMADLVNQGGGVYNHEFYWSILGKGCNRPVAEIADAIDRDFGSFEEFKEKFKQCGISTFGSGWAWLVSDKDGKLEIMSTKDQSSPISLGLIPILTMDVWEHAYYLKYQNRRPEYIDYFFDIINWKKCEEYYNNR</sequence>
<dbReference type="PIRSF" id="PIRSF000349">
    <property type="entry name" value="SODismutase"/>
    <property type="match status" value="1"/>
</dbReference>
<feature type="binding site" evidence="5">
    <location>
        <position position="108"/>
    </location>
    <ligand>
        <name>Mn(2+)</name>
        <dbReference type="ChEBI" id="CHEBI:29035"/>
    </ligand>
</feature>
<dbReference type="AlphaFoldDB" id="A0A0H2YVR5"/>
<evidence type="ECO:0000259" key="8">
    <source>
        <dbReference type="Pfam" id="PF02777"/>
    </source>
</evidence>
<keyword evidence="3 5" id="KW-0479">Metal-binding</keyword>
<dbReference type="KEGG" id="cpf:CPF_1446"/>
<feature type="binding site" evidence="5">
    <location>
        <position position="53"/>
    </location>
    <ligand>
        <name>Mn(2+)</name>
        <dbReference type="ChEBI" id="CHEBI:29035"/>
    </ligand>
</feature>
<keyword evidence="10" id="KW-1185">Reference proteome</keyword>
<dbReference type="GO" id="GO:0005737">
    <property type="term" value="C:cytoplasm"/>
    <property type="evidence" value="ECO:0007669"/>
    <property type="project" value="TreeGrafter"/>
</dbReference>
<dbReference type="eggNOG" id="COG0605">
    <property type="taxonomic scope" value="Bacteria"/>
</dbReference>
<dbReference type="PaxDb" id="195103-CPF_1446"/>
<dbReference type="FunFam" id="3.55.40.20:FF:000001">
    <property type="entry name" value="Superoxide dismutase"/>
    <property type="match status" value="1"/>
</dbReference>